<dbReference type="PROSITE" id="PS50216">
    <property type="entry name" value="DHHC"/>
    <property type="match status" value="1"/>
</dbReference>
<evidence type="ECO:0000256" key="4">
    <source>
        <dbReference type="ARBA" id="ARBA00022989"/>
    </source>
</evidence>
<dbReference type="EC" id="2.3.1.225" evidence="7"/>
<comment type="caution">
    <text evidence="10">The sequence shown here is derived from an EMBL/GenBank/DDBJ whole genome shotgun (WGS) entry which is preliminary data.</text>
</comment>
<feature type="transmembrane region" description="Helical" evidence="7">
    <location>
        <begin position="255"/>
        <end position="276"/>
    </location>
</feature>
<comment type="similarity">
    <text evidence="7">Belongs to the DHHC palmitoyltransferase family.</text>
</comment>
<comment type="subcellular location">
    <subcellularLocation>
        <location evidence="1">Membrane</location>
        <topology evidence="1">Multi-pass membrane protein</topology>
    </subcellularLocation>
</comment>
<keyword evidence="3 7" id="KW-0812">Transmembrane</keyword>
<reference evidence="10" key="1">
    <citation type="submission" date="2022-03" db="EMBL/GenBank/DDBJ databases">
        <title>Draft genome sequence of Aduncisulcus paluster, a free-living microaerophilic Fornicata.</title>
        <authorList>
            <person name="Yuyama I."/>
            <person name="Kume K."/>
            <person name="Tamura T."/>
            <person name="Inagaki Y."/>
            <person name="Hashimoto T."/>
        </authorList>
    </citation>
    <scope>NUCLEOTIDE SEQUENCE</scope>
    <source>
        <strain evidence="10">NY0171</strain>
    </source>
</reference>
<sequence>MSKFTVAPQEDIEKPHVCNRPCYPKIRKEKDCDDKCCPICTVVFVIILILWLIIAGCIFGVPYISNSKVTTGILYFITIYAGGAALVNYLFTWLTDPGTPPHASTMMREFINPKDETASTGEDNPVAIESRVIPHAEQQANEHAMTTLLSDDHDPALPSNSDKPPPGSSPNEIIHGSAGPKHKNGMYSSSIFEDEEVDFPAKFGRYPVCEKCKRLRADRTHHCRTCGKCCYVFDHHCVWVGNCVGLMNYGYFYRFLFWSVIGCIWVTVIVFLPLILCSSNEDLPQCEGYNYTFILFVEMFSIGLSLSIGMLCCSHSSYLCSNSTTLETLARQRKKRLQQRGAMTDEEYYDLGCQGNVKVSLGKYWFLTFMVPFIPVIYDDRLMNLYRVELDSFKRRGDPTISA</sequence>
<evidence type="ECO:0000259" key="9">
    <source>
        <dbReference type="Pfam" id="PF01529"/>
    </source>
</evidence>
<feature type="transmembrane region" description="Helical" evidence="7">
    <location>
        <begin position="36"/>
        <end position="61"/>
    </location>
</feature>
<evidence type="ECO:0000313" key="10">
    <source>
        <dbReference type="EMBL" id="GKT34596.1"/>
    </source>
</evidence>
<feature type="region of interest" description="Disordered" evidence="8">
    <location>
        <begin position="150"/>
        <end position="181"/>
    </location>
</feature>
<feature type="domain" description="Palmitoyltransferase DHHC" evidence="9">
    <location>
        <begin position="206"/>
        <end position="330"/>
    </location>
</feature>
<keyword evidence="6 7" id="KW-0012">Acyltransferase</keyword>
<keyword evidence="5 7" id="KW-0472">Membrane</keyword>
<evidence type="ECO:0000256" key="7">
    <source>
        <dbReference type="RuleBase" id="RU079119"/>
    </source>
</evidence>
<keyword evidence="4 7" id="KW-1133">Transmembrane helix</keyword>
<dbReference type="Pfam" id="PF01529">
    <property type="entry name" value="DHHC"/>
    <property type="match status" value="1"/>
</dbReference>
<feature type="transmembrane region" description="Helical" evidence="7">
    <location>
        <begin position="73"/>
        <end position="91"/>
    </location>
</feature>
<keyword evidence="11" id="KW-1185">Reference proteome</keyword>
<evidence type="ECO:0000256" key="2">
    <source>
        <dbReference type="ARBA" id="ARBA00022679"/>
    </source>
</evidence>
<protein>
    <recommendedName>
        <fullName evidence="7">Palmitoyltransferase</fullName>
        <ecNumber evidence="7">2.3.1.225</ecNumber>
    </recommendedName>
</protein>
<proteinExistence type="inferred from homology"/>
<evidence type="ECO:0000313" key="11">
    <source>
        <dbReference type="Proteomes" id="UP001057375"/>
    </source>
</evidence>
<dbReference type="EMBL" id="BQXS01010834">
    <property type="protein sequence ID" value="GKT34596.1"/>
    <property type="molecule type" value="Genomic_DNA"/>
</dbReference>
<feature type="transmembrane region" description="Helical" evidence="7">
    <location>
        <begin position="288"/>
        <end position="313"/>
    </location>
</feature>
<evidence type="ECO:0000256" key="8">
    <source>
        <dbReference type="SAM" id="MobiDB-lite"/>
    </source>
</evidence>
<name>A0ABQ5KRH8_9EUKA</name>
<evidence type="ECO:0000256" key="5">
    <source>
        <dbReference type="ARBA" id="ARBA00023136"/>
    </source>
</evidence>
<dbReference type="InterPro" id="IPR001594">
    <property type="entry name" value="Palmitoyltrfase_DHHC"/>
</dbReference>
<dbReference type="InterPro" id="IPR039859">
    <property type="entry name" value="PFA4/ZDH16/20/ERF2-like"/>
</dbReference>
<dbReference type="PANTHER" id="PTHR12246">
    <property type="entry name" value="PALMITOYLTRANSFERASE ZDHHC16"/>
    <property type="match status" value="1"/>
</dbReference>
<accession>A0ABQ5KRH8</accession>
<comment type="catalytic activity">
    <reaction evidence="7">
        <text>L-cysteinyl-[protein] + hexadecanoyl-CoA = S-hexadecanoyl-L-cysteinyl-[protein] + CoA</text>
        <dbReference type="Rhea" id="RHEA:36683"/>
        <dbReference type="Rhea" id="RHEA-COMP:10131"/>
        <dbReference type="Rhea" id="RHEA-COMP:11032"/>
        <dbReference type="ChEBI" id="CHEBI:29950"/>
        <dbReference type="ChEBI" id="CHEBI:57287"/>
        <dbReference type="ChEBI" id="CHEBI:57379"/>
        <dbReference type="ChEBI" id="CHEBI:74151"/>
        <dbReference type="EC" id="2.3.1.225"/>
    </reaction>
</comment>
<comment type="domain">
    <text evidence="7">The DHHC domain is required for palmitoyltransferase activity.</text>
</comment>
<dbReference type="Proteomes" id="UP001057375">
    <property type="component" value="Unassembled WGS sequence"/>
</dbReference>
<organism evidence="10 11">
    <name type="scientific">Aduncisulcus paluster</name>
    <dbReference type="NCBI Taxonomy" id="2918883"/>
    <lineage>
        <taxon>Eukaryota</taxon>
        <taxon>Metamonada</taxon>
        <taxon>Carpediemonas-like organisms</taxon>
        <taxon>Aduncisulcus</taxon>
    </lineage>
</organism>
<keyword evidence="2 7" id="KW-0808">Transferase</keyword>
<evidence type="ECO:0000256" key="1">
    <source>
        <dbReference type="ARBA" id="ARBA00004141"/>
    </source>
</evidence>
<evidence type="ECO:0000256" key="6">
    <source>
        <dbReference type="ARBA" id="ARBA00023315"/>
    </source>
</evidence>
<evidence type="ECO:0000256" key="3">
    <source>
        <dbReference type="ARBA" id="ARBA00022692"/>
    </source>
</evidence>
<gene>
    <name evidence="10" type="ORF">ADUPG1_007925</name>
</gene>